<dbReference type="AlphaFoldDB" id="A0AAC9IHE3"/>
<dbReference type="Pfam" id="PF09823">
    <property type="entry name" value="DUF2357"/>
    <property type="match status" value="1"/>
</dbReference>
<name>A0AAC9IHE3_9BACI</name>
<sequence length="611" mass="72657">MDTLFEDKNQFKIILTYLKRKEPHATKEYSELYFFTNLNDLDENYQKYIEFEENSPLKLTFYSEDQSATCYMDGFDILNDEALIYDEELEEKYIFSNTTVKLFEYPNSGKEYYPYIPGIYTIKVIIKDIVYYSYIKVKAKHLTEDSISIMREDVQTYLKGLAIDIVRKQPNKKKDSNIKVNSQMLDKYFVLKQHFNEILSILTDLIGNPRHSIKKDYEMRSINQSLNIDSISIRHRLKHPESTQYIKSLKKVISYNNPENIILKKIVENWVVLLNKFLESIKYSLEENNKYYKKFSEYTPNSIKEDLLQELESYSADATKMINSLNKLRENNWYKEIENKNTTFLNYSKVYLDFRYKKFIEINKLMFSNEKNIDFDSKWNYHWKRTDQLYEIWGFIQLIEVLSKTEYNFEIDPSDYFNNSYWGNSKNLLIPIIPEGTKFKLIKGDLVVNVLYNSLIPKKQEKTDLHDKPIYTTGKNTKPDMRLDVYIKEIYVGTILLDTKYRARHFVENEVKNNQSVQLTSYADNVRSKFIYGRKKTDRIRPVHKVVVLYPEQKQNNINLEEIAGRSISFLPLTPNSDLTKFKFSIESLISEVIAEAEENGIVPSQYTFKH</sequence>
<dbReference type="Pfam" id="PF04411">
    <property type="entry name" value="PDDEXK_7"/>
    <property type="match status" value="1"/>
</dbReference>
<dbReference type="InterPro" id="IPR018633">
    <property type="entry name" value="DUF2357"/>
</dbReference>
<dbReference type="RefSeq" id="WP_071168783.1">
    <property type="nucleotide sequence ID" value="NZ_CP017786.1"/>
</dbReference>
<organism evidence="2 3">
    <name type="scientific">Bacillus xiamenensis</name>
    <dbReference type="NCBI Taxonomy" id="1178537"/>
    <lineage>
        <taxon>Bacteria</taxon>
        <taxon>Bacillati</taxon>
        <taxon>Bacillota</taxon>
        <taxon>Bacilli</taxon>
        <taxon>Bacillales</taxon>
        <taxon>Bacillaceae</taxon>
        <taxon>Bacillus</taxon>
    </lineage>
</organism>
<gene>
    <name evidence="2" type="ORF">BK049_14035</name>
</gene>
<reference evidence="2 3" key="1">
    <citation type="submission" date="2016-10" db="EMBL/GenBank/DDBJ databases">
        <title>Whole genome sequence of hyper active fibrinolysis bacterium Bacillus pumilus strain VV3 isolated from fermented rice.</title>
        <authorList>
            <person name="Mariadas V.A."/>
            <person name="Vijayaraghavan P."/>
            <person name="Dhandapani V."/>
        </authorList>
    </citation>
    <scope>NUCLEOTIDE SEQUENCE [LARGE SCALE GENOMIC DNA]</scope>
    <source>
        <strain evidence="2 3">VV3</strain>
    </source>
</reference>
<evidence type="ECO:0000313" key="2">
    <source>
        <dbReference type="EMBL" id="AOZ89705.1"/>
    </source>
</evidence>
<evidence type="ECO:0000313" key="3">
    <source>
        <dbReference type="Proteomes" id="UP000177709"/>
    </source>
</evidence>
<protein>
    <recommendedName>
        <fullName evidence="1">DUF2357 domain-containing protein</fullName>
    </recommendedName>
</protein>
<dbReference type="EMBL" id="CP017786">
    <property type="protein sequence ID" value="AOZ89705.1"/>
    <property type="molecule type" value="Genomic_DNA"/>
</dbReference>
<dbReference type="InterPro" id="IPR007505">
    <property type="entry name" value="PDDEXK_7"/>
</dbReference>
<dbReference type="Proteomes" id="UP000177709">
    <property type="component" value="Chromosome"/>
</dbReference>
<dbReference type="KEGG" id="bxi:BK049_14035"/>
<proteinExistence type="predicted"/>
<evidence type="ECO:0000259" key="1">
    <source>
        <dbReference type="Pfam" id="PF09823"/>
    </source>
</evidence>
<accession>A0AAC9IHE3</accession>
<feature type="domain" description="DUF2357" evidence="1">
    <location>
        <begin position="137"/>
        <end position="338"/>
    </location>
</feature>